<gene>
    <name evidence="1" type="ORF">FP2506_04711</name>
</gene>
<keyword evidence="2" id="KW-1185">Reference proteome</keyword>
<protein>
    <submittedName>
        <fullName evidence="1">Uncharacterized protein</fullName>
    </submittedName>
</protein>
<dbReference type="AlphaFoldDB" id="Q0FZU0"/>
<name>Q0FZU0_9HYPH</name>
<proteinExistence type="predicted"/>
<evidence type="ECO:0000313" key="2">
    <source>
        <dbReference type="Proteomes" id="UP000004310"/>
    </source>
</evidence>
<reference evidence="1 2" key="1">
    <citation type="journal article" date="2010" name="J. Bacteriol.">
        <title>Genome sequence of Fulvimarina pelagi HTCC2506T, a Mn(II)-oxidizing alphaproteobacterium possessing an aerobic anoxygenic photosynthetic gene cluster and Xanthorhodopsin.</title>
        <authorList>
            <person name="Kang I."/>
            <person name="Oh H.M."/>
            <person name="Lim S.I."/>
            <person name="Ferriera S."/>
            <person name="Giovannoni S.J."/>
            <person name="Cho J.C."/>
        </authorList>
    </citation>
    <scope>NUCLEOTIDE SEQUENCE [LARGE SCALE GENOMIC DNA]</scope>
    <source>
        <strain evidence="1 2">HTCC2506</strain>
    </source>
</reference>
<dbReference type="EMBL" id="AATP01000007">
    <property type="protein sequence ID" value="EAU40501.1"/>
    <property type="molecule type" value="Genomic_DNA"/>
</dbReference>
<organism evidence="1 2">
    <name type="scientific">Fulvimarina pelagi HTCC2506</name>
    <dbReference type="NCBI Taxonomy" id="314231"/>
    <lineage>
        <taxon>Bacteria</taxon>
        <taxon>Pseudomonadati</taxon>
        <taxon>Pseudomonadota</taxon>
        <taxon>Alphaproteobacteria</taxon>
        <taxon>Hyphomicrobiales</taxon>
        <taxon>Aurantimonadaceae</taxon>
        <taxon>Fulvimarina</taxon>
    </lineage>
</organism>
<comment type="caution">
    <text evidence="1">The sequence shown here is derived from an EMBL/GenBank/DDBJ whole genome shotgun (WGS) entry which is preliminary data.</text>
</comment>
<accession>Q0FZU0</accession>
<dbReference type="HOGENOM" id="CLU_3080189_0_0_5"/>
<dbReference type="Proteomes" id="UP000004310">
    <property type="component" value="Unassembled WGS sequence"/>
</dbReference>
<sequence length="52" mass="5817">MGRVVIEAVTFDDADAIMLPVSMFMRVIRHHALLAERIPAKEKARPEGRALS</sequence>
<evidence type="ECO:0000313" key="1">
    <source>
        <dbReference type="EMBL" id="EAU40501.1"/>
    </source>
</evidence>